<dbReference type="Gene3D" id="3.40.50.1000">
    <property type="entry name" value="HAD superfamily/HAD-like"/>
    <property type="match status" value="1"/>
</dbReference>
<keyword evidence="4" id="KW-1185">Reference proteome</keyword>
<dbReference type="InterPro" id="IPR023214">
    <property type="entry name" value="HAD_sf"/>
</dbReference>
<dbReference type="PANTHER" id="PTHR46470">
    <property type="entry name" value="N-ACYLNEURAMINATE-9-PHOSPHATASE"/>
    <property type="match status" value="1"/>
</dbReference>
<dbReference type="SUPFAM" id="SSF56784">
    <property type="entry name" value="HAD-like"/>
    <property type="match status" value="1"/>
</dbReference>
<evidence type="ECO:0000256" key="2">
    <source>
        <dbReference type="ARBA" id="ARBA00022842"/>
    </source>
</evidence>
<dbReference type="Pfam" id="PF00702">
    <property type="entry name" value="Hydrolase"/>
    <property type="match status" value="1"/>
</dbReference>
<evidence type="ECO:0000313" key="4">
    <source>
        <dbReference type="Proteomes" id="UP001597059"/>
    </source>
</evidence>
<dbReference type="Gene3D" id="1.10.150.240">
    <property type="entry name" value="Putative phosphatase, domain 2"/>
    <property type="match status" value="1"/>
</dbReference>
<dbReference type="PANTHER" id="PTHR46470:SF4">
    <property type="entry name" value="5-AMINO-6-(5-PHOSPHO-D-RIBITYLAMINO)URACIL PHOSPHATASE YIGB"/>
    <property type="match status" value="1"/>
</dbReference>
<dbReference type="GO" id="GO:0016787">
    <property type="term" value="F:hydrolase activity"/>
    <property type="evidence" value="ECO:0007669"/>
    <property type="project" value="UniProtKB-KW"/>
</dbReference>
<organism evidence="3 4">
    <name type="scientific">Rhodanobacter aciditrophus</name>
    <dbReference type="NCBI Taxonomy" id="1623218"/>
    <lineage>
        <taxon>Bacteria</taxon>
        <taxon>Pseudomonadati</taxon>
        <taxon>Pseudomonadota</taxon>
        <taxon>Gammaproteobacteria</taxon>
        <taxon>Lysobacterales</taxon>
        <taxon>Rhodanobacteraceae</taxon>
        <taxon>Rhodanobacter</taxon>
    </lineage>
</organism>
<comment type="caution">
    <text evidence="3">The sequence shown here is derived from an EMBL/GenBank/DDBJ whole genome shotgun (WGS) entry which is preliminary data.</text>
</comment>
<gene>
    <name evidence="3" type="ORF">ACFQ45_11840</name>
</gene>
<proteinExistence type="predicted"/>
<dbReference type="InterPro" id="IPR051400">
    <property type="entry name" value="HAD-like_hydrolase"/>
</dbReference>
<dbReference type="InterPro" id="IPR023198">
    <property type="entry name" value="PGP-like_dom2"/>
</dbReference>
<sequence length="240" mass="27332">MQKQKITTIAFDADDTLWRNEELFKNSQQHFVSMLEAYHSKEYILEHLNTVQVRNLANFGYGIKGFTLSMIETAIELTEGRVTGYEVHQIITLAKEMVASPIEVLPGIKDLLESLQGKCQLMVITKGDLLDQESKIARSGLSQYFDLYEVVSNKNEVTYRKLFNRLQIPADEILMIGNSMRSDILPVLDAGGIALHVPYHTTWDHELVSEAELEKYGPIYQVSSAEEISLWLEQHINLKG</sequence>
<name>A0ABW4B2A6_9GAMM</name>
<accession>A0ABW4B2A6</accession>
<dbReference type="SFLD" id="SFLDS00003">
    <property type="entry name" value="Haloacid_Dehalogenase"/>
    <property type="match status" value="1"/>
</dbReference>
<evidence type="ECO:0000256" key="1">
    <source>
        <dbReference type="ARBA" id="ARBA00022801"/>
    </source>
</evidence>
<dbReference type="SFLD" id="SFLDG01129">
    <property type="entry name" value="C1.5:_HAD__Beta-PGM__Phosphata"/>
    <property type="match status" value="1"/>
</dbReference>
<reference evidence="4" key="1">
    <citation type="journal article" date="2019" name="Int. J. Syst. Evol. Microbiol.">
        <title>The Global Catalogue of Microorganisms (GCM) 10K type strain sequencing project: providing services to taxonomists for standard genome sequencing and annotation.</title>
        <authorList>
            <consortium name="The Broad Institute Genomics Platform"/>
            <consortium name="The Broad Institute Genome Sequencing Center for Infectious Disease"/>
            <person name="Wu L."/>
            <person name="Ma J."/>
        </authorList>
    </citation>
    <scope>NUCLEOTIDE SEQUENCE [LARGE SCALE GENOMIC DNA]</scope>
    <source>
        <strain evidence="4">JCM 30774</strain>
    </source>
</reference>
<protein>
    <submittedName>
        <fullName evidence="3">HAD family hydrolase</fullName>
    </submittedName>
</protein>
<keyword evidence="2" id="KW-0460">Magnesium</keyword>
<keyword evidence="1 3" id="KW-0378">Hydrolase</keyword>
<dbReference type="RefSeq" id="WP_377367931.1">
    <property type="nucleotide sequence ID" value="NZ_JBHTMN010000012.1"/>
</dbReference>
<dbReference type="InterPro" id="IPR036412">
    <property type="entry name" value="HAD-like_sf"/>
</dbReference>
<evidence type="ECO:0000313" key="3">
    <source>
        <dbReference type="EMBL" id="MFD1384066.1"/>
    </source>
</evidence>
<dbReference type="EMBL" id="JBHTMN010000012">
    <property type="protein sequence ID" value="MFD1384066.1"/>
    <property type="molecule type" value="Genomic_DNA"/>
</dbReference>
<dbReference type="Proteomes" id="UP001597059">
    <property type="component" value="Unassembled WGS sequence"/>
</dbReference>